<dbReference type="OrthoDB" id="658698at2"/>
<reference evidence="3 4" key="1">
    <citation type="submission" date="2017-06" db="EMBL/GenBank/DDBJ databases">
        <authorList>
            <person name="Kim H.J."/>
            <person name="Triplett B.A."/>
        </authorList>
    </citation>
    <scope>NUCLEOTIDE SEQUENCE [LARGE SCALE GENOMIC DNA]</scope>
    <source>
        <strain evidence="3 4">B29T1</strain>
    </source>
</reference>
<name>A0A212PZ40_9PROT</name>
<comment type="similarity">
    <text evidence="1 2">Belongs to the short-chain dehydrogenases/reductases (SDR) family.</text>
</comment>
<accession>A0A212PZ40</accession>
<evidence type="ECO:0000313" key="3">
    <source>
        <dbReference type="EMBL" id="SNB52326.1"/>
    </source>
</evidence>
<dbReference type="Pfam" id="PF00106">
    <property type="entry name" value="adh_short"/>
    <property type="match status" value="1"/>
</dbReference>
<dbReference type="RefSeq" id="WP_088559555.1">
    <property type="nucleotide sequence ID" value="NZ_FYEH01000001.1"/>
</dbReference>
<evidence type="ECO:0000313" key="4">
    <source>
        <dbReference type="Proteomes" id="UP000197065"/>
    </source>
</evidence>
<dbReference type="InterPro" id="IPR050259">
    <property type="entry name" value="SDR"/>
</dbReference>
<dbReference type="EMBL" id="FYEH01000001">
    <property type="protein sequence ID" value="SNB52326.1"/>
    <property type="molecule type" value="Genomic_DNA"/>
</dbReference>
<dbReference type="Gene3D" id="3.40.50.720">
    <property type="entry name" value="NAD(P)-binding Rossmann-like Domain"/>
    <property type="match status" value="1"/>
</dbReference>
<dbReference type="PRINTS" id="PR00080">
    <property type="entry name" value="SDRFAMILY"/>
</dbReference>
<gene>
    <name evidence="3" type="ORF">SAMN07250955_101230</name>
</gene>
<protein>
    <submittedName>
        <fullName evidence="3">NAD(P)-dependent dehydrogenase, short-chain alcohol dehydrogenase family</fullName>
    </submittedName>
</protein>
<dbReference type="PRINTS" id="PR00081">
    <property type="entry name" value="GDHRDH"/>
</dbReference>
<dbReference type="PANTHER" id="PTHR42879:SF2">
    <property type="entry name" value="3-OXOACYL-[ACYL-CARRIER-PROTEIN] REDUCTASE FABG"/>
    <property type="match status" value="1"/>
</dbReference>
<dbReference type="SUPFAM" id="SSF51735">
    <property type="entry name" value="NAD(P)-binding Rossmann-fold domains"/>
    <property type="match status" value="1"/>
</dbReference>
<dbReference type="PANTHER" id="PTHR42879">
    <property type="entry name" value="3-OXOACYL-(ACYL-CARRIER-PROTEIN) REDUCTASE"/>
    <property type="match status" value="1"/>
</dbReference>
<evidence type="ECO:0000256" key="2">
    <source>
        <dbReference type="RuleBase" id="RU000363"/>
    </source>
</evidence>
<dbReference type="CDD" id="cd05233">
    <property type="entry name" value="SDR_c"/>
    <property type="match status" value="1"/>
</dbReference>
<dbReference type="Proteomes" id="UP000197065">
    <property type="component" value="Unassembled WGS sequence"/>
</dbReference>
<dbReference type="AlphaFoldDB" id="A0A212PZ40"/>
<organism evidence="3 4">
    <name type="scientific">Arboricoccus pini</name>
    <dbReference type="NCBI Taxonomy" id="1963835"/>
    <lineage>
        <taxon>Bacteria</taxon>
        <taxon>Pseudomonadati</taxon>
        <taxon>Pseudomonadota</taxon>
        <taxon>Alphaproteobacteria</taxon>
        <taxon>Geminicoccales</taxon>
        <taxon>Geminicoccaceae</taxon>
        <taxon>Arboricoccus</taxon>
    </lineage>
</organism>
<evidence type="ECO:0000256" key="1">
    <source>
        <dbReference type="ARBA" id="ARBA00006484"/>
    </source>
</evidence>
<proteinExistence type="inferred from homology"/>
<dbReference type="InterPro" id="IPR002347">
    <property type="entry name" value="SDR_fam"/>
</dbReference>
<keyword evidence="4" id="KW-1185">Reference proteome</keyword>
<dbReference type="InterPro" id="IPR036291">
    <property type="entry name" value="NAD(P)-bd_dom_sf"/>
</dbReference>
<sequence>MNAWAQRGPLSGLTVLVTGGSGGIGRCIVLSLAEAGARPIVHYGRDAAGAELLLAEIGGMGWTIQADLSDPAGASALFAQALARAGRIHGLVNNAGSRKTAALGGSLEAWQSAWDADLRLNLLAPADLCRAAILHFQTAGGGRIVNIASRAAQRGYAADFMPYGAAKAGLINLTKSIAREFGGQGIEAVTIAPGFVRTAMADEYVRLHGEAAVGDIPIGAMVEPAEIGQLVAFVLQPGQRSLNGATLDVNGGSYLR</sequence>